<reference evidence="1" key="1">
    <citation type="submission" date="2022-08" db="EMBL/GenBank/DDBJ databases">
        <authorList>
            <person name="Zhang D."/>
        </authorList>
    </citation>
    <scope>NUCLEOTIDE SEQUENCE</scope>
    <source>
        <strain evidence="1">XJ19-11</strain>
    </source>
</reference>
<dbReference type="EMBL" id="JANSUY010000002">
    <property type="protein sequence ID" value="MCR9014570.1"/>
    <property type="molecule type" value="Genomic_DNA"/>
</dbReference>
<sequence>MIDFKYRPKEYFESGLTSVLLIRLDFPESQWGEVISIYANLLDGMIHFEAVDFYGNDINLSPAKSLDPLSTQEVIYMLETMEADWENSHGNMGLTLLGIPEVDSKYYPELKKYFSEKRKGFGLD</sequence>
<evidence type="ECO:0000313" key="1">
    <source>
        <dbReference type="EMBL" id="MCR9014570.1"/>
    </source>
</evidence>
<proteinExistence type="predicted"/>
<gene>
    <name evidence="1" type="ORF">NU887_05945</name>
</gene>
<protein>
    <submittedName>
        <fullName evidence="1">UDP-glucuronosyltransferase</fullName>
    </submittedName>
</protein>
<accession>A0A9X2T1F2</accession>
<organism evidence="1 2">
    <name type="scientific">Aquiflexum gelatinilyticum</name>
    <dbReference type="NCBI Taxonomy" id="2961943"/>
    <lineage>
        <taxon>Bacteria</taxon>
        <taxon>Pseudomonadati</taxon>
        <taxon>Bacteroidota</taxon>
        <taxon>Cytophagia</taxon>
        <taxon>Cytophagales</taxon>
        <taxon>Cyclobacteriaceae</taxon>
        <taxon>Aquiflexum</taxon>
    </lineage>
</organism>
<name>A0A9X2T1F2_9BACT</name>
<evidence type="ECO:0000313" key="2">
    <source>
        <dbReference type="Proteomes" id="UP001142175"/>
    </source>
</evidence>
<comment type="caution">
    <text evidence="1">The sequence shown here is derived from an EMBL/GenBank/DDBJ whole genome shotgun (WGS) entry which is preliminary data.</text>
</comment>
<dbReference type="AlphaFoldDB" id="A0A9X2T1F2"/>
<dbReference type="RefSeq" id="WP_258422446.1">
    <property type="nucleotide sequence ID" value="NZ_JANSUY010000002.1"/>
</dbReference>
<dbReference type="Proteomes" id="UP001142175">
    <property type="component" value="Unassembled WGS sequence"/>
</dbReference>
<keyword evidence="2" id="KW-1185">Reference proteome</keyword>